<sequence>MAVDDKTLSSDIYGIHDYINELKKGYVSEANEDTLMLGIFGYFGEVMSNTMQNTIVMASEFSNESIATKAKFEKNVIAHALGLGISDINAVPAQMDVLLCFLEDDIVNWANAKTANGDELPWTFVFDKNNKIYFGDKDYEFHPDYNIVIKKVEVTTQGPEKRFAYTAQHDPEEFGLGNPVSNITNPYLTPPVKMTVNNNTFIMTRCTIRQVEKATQYTRVLSDNDVAAKTITFTFEGQLAAFTLIVEEGDEKYTMVPVYDGLNVDTGGQLYFWYTYLDSNTIRIKFDRNSRIPGVNAKIGINIQTTQGSKGNFTWVANPDNSDDGNPYPTFIFESTDPKCNYSNISCQVMPVGTGAAYGSDKKTIEELKQIIPKEALRRDSITNTKDLNNYFNAINNDYSKLYFYKKRDNCLERLYYSFMIAKNDINIIPTNTVNLKLSPSDLMEEEGSGKLILKQGQIILLTPGDEEARLLKPGEKNPLEDEDNYDGTFAYYLPYDFIVNRTPLYGMYFLTTMHATKLLDFQFINDKCLYQYIATKFKWDRNCLEDHNTYTLSIDLLQNISNQDEDADCPIYTDKDTGAIVCNVDVYMIIYDGDGNPHRWSKAEMTNIALNGADDGNTTISYAFKFTTNDYIDNENRIRIDTGLKDIGTDTDSYAHLKANMSARLFVVSNQAGKDGASLGLGSPDLSTIIPEVAGKSLSNAYDVMGGLDFFYDYSGIVSSTITVTQDEIEGKTTGDDGDSTEDEPVKEVTFDNLGVVLGYMSNGEIRLFDTDRNRIGGAIDIPMDEMIVDFEENKEDKTLKLFFDKEKTRYITVKIDELTYEEPKPTPTETHYHITGIPVVKYDYFDSESTAEQFFSELVTRKAYIEDAKQVLEDAFEMDFKFFNTYGPAKFFTWDNALELLDRTNISLFFKLKLKPNFDSNIVEDVKKDIKNYVEDINQIQSFHIPNLITYITNKYKDSIVFFEFVSINGKDASYQHIYAMDVPDGIMVPEFVNINTLPDGTPDITIELV</sequence>
<proteinExistence type="predicted"/>
<name>A0A8S5PNF1_9CAUD</name>
<organism evidence="1">
    <name type="scientific">Myoviridae sp. ctwwN25</name>
    <dbReference type="NCBI Taxonomy" id="2825209"/>
    <lineage>
        <taxon>Viruses</taxon>
        <taxon>Duplodnaviria</taxon>
        <taxon>Heunggongvirae</taxon>
        <taxon>Uroviricota</taxon>
        <taxon>Caudoviricetes</taxon>
    </lineage>
</organism>
<accession>A0A8S5PNF1</accession>
<reference evidence="1" key="1">
    <citation type="journal article" date="2021" name="Proc. Natl. Acad. Sci. U.S.A.">
        <title>A Catalog of Tens of Thousands of Viruses from Human Metagenomes Reveals Hidden Associations with Chronic Diseases.</title>
        <authorList>
            <person name="Tisza M.J."/>
            <person name="Buck C.B."/>
        </authorList>
    </citation>
    <scope>NUCLEOTIDE SEQUENCE</scope>
    <source>
        <strain evidence="1">CtwwN25</strain>
    </source>
</reference>
<evidence type="ECO:0000313" key="1">
    <source>
        <dbReference type="EMBL" id="DAE08630.1"/>
    </source>
</evidence>
<protein>
    <submittedName>
        <fullName evidence="1">Uncharacterized protein</fullName>
    </submittedName>
</protein>
<dbReference type="EMBL" id="BK015472">
    <property type="protein sequence ID" value="DAE08630.1"/>
    <property type="molecule type" value="Genomic_DNA"/>
</dbReference>